<evidence type="ECO:0000256" key="11">
    <source>
        <dbReference type="RuleBase" id="RU362081"/>
    </source>
</evidence>
<dbReference type="GO" id="GO:0019829">
    <property type="term" value="F:ATPase-coupled monoatomic cation transmembrane transporter activity"/>
    <property type="evidence" value="ECO:0007669"/>
    <property type="project" value="InterPro"/>
</dbReference>
<keyword evidence="4 11" id="KW-0479">Metal-binding</keyword>
<feature type="transmembrane region" description="Helical" evidence="11">
    <location>
        <begin position="63"/>
        <end position="81"/>
    </location>
</feature>
<evidence type="ECO:0000256" key="3">
    <source>
        <dbReference type="ARBA" id="ARBA00022692"/>
    </source>
</evidence>
<protein>
    <submittedName>
        <fullName evidence="13">Cd2+/Zn2+-exporting ATPase</fullName>
    </submittedName>
</protein>
<dbReference type="SUPFAM" id="SSF81665">
    <property type="entry name" value="Calcium ATPase, transmembrane domain M"/>
    <property type="match status" value="1"/>
</dbReference>
<dbReference type="EMBL" id="FNCK01000001">
    <property type="protein sequence ID" value="SDF83384.1"/>
    <property type="molecule type" value="Genomic_DNA"/>
</dbReference>
<evidence type="ECO:0000256" key="5">
    <source>
        <dbReference type="ARBA" id="ARBA00022741"/>
    </source>
</evidence>
<evidence type="ECO:0000313" key="13">
    <source>
        <dbReference type="EMBL" id="SDF83384.1"/>
    </source>
</evidence>
<dbReference type="PROSITE" id="PS00154">
    <property type="entry name" value="ATPASE_E1_E2"/>
    <property type="match status" value="1"/>
</dbReference>
<dbReference type="Proteomes" id="UP000199708">
    <property type="component" value="Unassembled WGS sequence"/>
</dbReference>
<feature type="transmembrane region" description="Helical" evidence="11">
    <location>
        <begin position="236"/>
        <end position="255"/>
    </location>
</feature>
<reference evidence="13 14" key="1">
    <citation type="submission" date="2016-10" db="EMBL/GenBank/DDBJ databases">
        <authorList>
            <person name="de Groot N.N."/>
        </authorList>
    </citation>
    <scope>NUCLEOTIDE SEQUENCE [LARGE SCALE GENOMIC DNA]</scope>
    <source>
        <strain evidence="13 14">ATCC BAA-466</strain>
    </source>
</reference>
<dbReference type="SFLD" id="SFLDF00027">
    <property type="entry name" value="p-type_atpase"/>
    <property type="match status" value="1"/>
</dbReference>
<evidence type="ECO:0000313" key="14">
    <source>
        <dbReference type="Proteomes" id="UP000199708"/>
    </source>
</evidence>
<evidence type="ECO:0000256" key="1">
    <source>
        <dbReference type="ARBA" id="ARBA00004141"/>
    </source>
</evidence>
<name>A0A1G7PAY3_9LACT</name>
<dbReference type="FunFam" id="3.40.50.1000:FF:000001">
    <property type="entry name" value="Phospholipid-transporting ATPase IC"/>
    <property type="match status" value="1"/>
</dbReference>
<organism evidence="13 14">
    <name type="scientific">Facklamia miroungae</name>
    <dbReference type="NCBI Taxonomy" id="120956"/>
    <lineage>
        <taxon>Bacteria</taxon>
        <taxon>Bacillati</taxon>
        <taxon>Bacillota</taxon>
        <taxon>Bacilli</taxon>
        <taxon>Lactobacillales</taxon>
        <taxon>Aerococcaceae</taxon>
        <taxon>Facklamia</taxon>
    </lineage>
</organism>
<dbReference type="InterPro" id="IPR059000">
    <property type="entry name" value="ATPase_P-type_domA"/>
</dbReference>
<feature type="domain" description="P-type ATPase A" evidence="12">
    <location>
        <begin position="123"/>
        <end position="216"/>
    </location>
</feature>
<dbReference type="NCBIfam" id="TIGR01525">
    <property type="entry name" value="ATPase-IB_hvy"/>
    <property type="match status" value="1"/>
</dbReference>
<evidence type="ECO:0000256" key="9">
    <source>
        <dbReference type="ARBA" id="ARBA00022989"/>
    </source>
</evidence>
<comment type="subcellular location">
    <subcellularLocation>
        <location evidence="11">Cell membrane</location>
    </subcellularLocation>
    <subcellularLocation>
        <location evidence="1">Membrane</location>
        <topology evidence="1">Multi-pass membrane protein</topology>
    </subcellularLocation>
</comment>
<keyword evidence="10 11" id="KW-0472">Membrane</keyword>
<accession>A0A1G7PAY3</accession>
<dbReference type="InterPro" id="IPR023214">
    <property type="entry name" value="HAD_sf"/>
</dbReference>
<dbReference type="PROSITE" id="PS01229">
    <property type="entry name" value="COF_2"/>
    <property type="match status" value="1"/>
</dbReference>
<dbReference type="InterPro" id="IPR044492">
    <property type="entry name" value="P_typ_ATPase_HD_dom"/>
</dbReference>
<feature type="transmembrane region" description="Helical" evidence="11">
    <location>
        <begin position="562"/>
        <end position="581"/>
    </location>
</feature>
<dbReference type="Pfam" id="PF00122">
    <property type="entry name" value="E1-E2_ATPase"/>
    <property type="match status" value="1"/>
</dbReference>
<dbReference type="SUPFAM" id="SSF81660">
    <property type="entry name" value="Metal cation-transporting ATPase, ATP-binding domain N"/>
    <property type="match status" value="1"/>
</dbReference>
<dbReference type="InterPro" id="IPR018303">
    <property type="entry name" value="ATPase_P-typ_P_site"/>
</dbReference>
<dbReference type="InterPro" id="IPR008250">
    <property type="entry name" value="ATPase_P-typ_transduc_dom_A_sf"/>
</dbReference>
<dbReference type="NCBIfam" id="TIGR01494">
    <property type="entry name" value="ATPase_P-type"/>
    <property type="match status" value="1"/>
</dbReference>
<evidence type="ECO:0000256" key="8">
    <source>
        <dbReference type="ARBA" id="ARBA00022967"/>
    </source>
</evidence>
<comment type="similarity">
    <text evidence="2 11">Belongs to the cation transport ATPase (P-type) (TC 3.A.3) family. Type IB subfamily.</text>
</comment>
<gene>
    <name evidence="13" type="ORF">SAMN05421791_101184</name>
</gene>
<evidence type="ECO:0000256" key="2">
    <source>
        <dbReference type="ARBA" id="ARBA00006024"/>
    </source>
</evidence>
<dbReference type="InterPro" id="IPR027256">
    <property type="entry name" value="P-typ_ATPase_IB"/>
</dbReference>
<proteinExistence type="inferred from homology"/>
<dbReference type="Gene3D" id="2.70.150.10">
    <property type="entry name" value="Calcium-transporting ATPase, cytoplasmic transduction domain A"/>
    <property type="match status" value="1"/>
</dbReference>
<dbReference type="GO" id="GO:0005524">
    <property type="term" value="F:ATP binding"/>
    <property type="evidence" value="ECO:0007669"/>
    <property type="project" value="UniProtKB-UniRule"/>
</dbReference>
<dbReference type="OrthoDB" id="9813266at2"/>
<dbReference type="SUPFAM" id="SSF81653">
    <property type="entry name" value="Calcium ATPase, transduction domain A"/>
    <property type="match status" value="1"/>
</dbReference>
<dbReference type="GO" id="GO:0016887">
    <property type="term" value="F:ATP hydrolysis activity"/>
    <property type="evidence" value="ECO:0007669"/>
    <property type="project" value="InterPro"/>
</dbReference>
<dbReference type="InterPro" id="IPR036412">
    <property type="entry name" value="HAD-like_sf"/>
</dbReference>
<keyword evidence="14" id="KW-1185">Reference proteome</keyword>
<dbReference type="SFLD" id="SFLDG00002">
    <property type="entry name" value="C1.7:_P-type_atpase_like"/>
    <property type="match status" value="1"/>
</dbReference>
<dbReference type="STRING" id="120956.SAMN05421791_101184"/>
<dbReference type="RefSeq" id="WP_090288888.1">
    <property type="nucleotide sequence ID" value="NZ_FNCK01000001.1"/>
</dbReference>
<dbReference type="GO" id="GO:0046872">
    <property type="term" value="F:metal ion binding"/>
    <property type="evidence" value="ECO:0007669"/>
    <property type="project" value="UniProtKB-KW"/>
</dbReference>
<evidence type="ECO:0000256" key="7">
    <source>
        <dbReference type="ARBA" id="ARBA00022842"/>
    </source>
</evidence>
<keyword evidence="11" id="KW-1003">Cell membrane</keyword>
<evidence type="ECO:0000256" key="4">
    <source>
        <dbReference type="ARBA" id="ARBA00022723"/>
    </source>
</evidence>
<dbReference type="PRINTS" id="PR00119">
    <property type="entry name" value="CATATPASE"/>
</dbReference>
<dbReference type="InterPro" id="IPR023298">
    <property type="entry name" value="ATPase_P-typ_TM_dom_sf"/>
</dbReference>
<keyword evidence="7" id="KW-0460">Magnesium</keyword>
<feature type="transmembrane region" description="Helical" evidence="11">
    <location>
        <begin position="12"/>
        <end position="30"/>
    </location>
</feature>
<dbReference type="Pfam" id="PF00702">
    <property type="entry name" value="Hydrolase"/>
    <property type="match status" value="1"/>
</dbReference>
<evidence type="ECO:0000256" key="6">
    <source>
        <dbReference type="ARBA" id="ARBA00022840"/>
    </source>
</evidence>
<keyword evidence="3 11" id="KW-0812">Transmembrane</keyword>
<dbReference type="PANTHER" id="PTHR43079:SF1">
    <property type="entry name" value="CADMIUM_ZINC-TRANSPORTING ATPASE HMA1, CHLOROPLASTIC-RELATED"/>
    <property type="match status" value="1"/>
</dbReference>
<sequence>MLGEIFKRRKGQFFAIGSVLMILGFLLSFNPFLSRITFYFSIFFLAFYATKEAISETFMNKKLNVDLLMVLAALGAVIINYESEGAMLLFIFAGAEVLEEYATSKSTKAIEELMGHVPNVALKVMPNGETKEVSTDSLVVGDQVLVAKGDALPIDGFSDREVIINEAALTGESLPVEKKVGEEVFAGTINEGDSFKLEVSKLSKDTVFSSIIRMVEEAQSNPSKVASFIDRFESRYAMGVLLAVPLFIIGLYYLADYNFQEAFYRGMVLLTVASPCALVASATPATLSAISNGAKNGILVKGGAAMESLNTMEVLFSDKTGTLTQGIFDVVDYQLDEEYLKEVVYMEQGSNHPIALAIVKHFAELDLSRVNHDEKVEELPGQGMKKGDIQVGKPSTFEKLNNYRQYREQTKEGNTTIFIANKDQVLGYISLADQIREESIEAVKNFQEAGVEVVLVTGDNQQVAEKVAREVGISNVVAECLPEDKINYVKERQQQDKVVGMIGDGINDAPALANANIGIAMGSGSSIAMESSEIIVVKNNLLKLFYSYQLSHKLNRIIKQNIIFAISVILILIVLNLLGILDLPLGVVFHEGSTILVILNGLRLLKQANS</sequence>
<dbReference type="GO" id="GO:0005886">
    <property type="term" value="C:plasma membrane"/>
    <property type="evidence" value="ECO:0007669"/>
    <property type="project" value="UniProtKB-SubCell"/>
</dbReference>
<dbReference type="InterPro" id="IPR023299">
    <property type="entry name" value="ATPase_P-typ_cyto_dom_N"/>
</dbReference>
<dbReference type="AlphaFoldDB" id="A0A1G7PAY3"/>
<dbReference type="Gene3D" id="3.40.1110.10">
    <property type="entry name" value="Calcium-transporting ATPase, cytoplasmic domain N"/>
    <property type="match status" value="1"/>
</dbReference>
<dbReference type="InterPro" id="IPR001757">
    <property type="entry name" value="P_typ_ATPase"/>
</dbReference>
<dbReference type="InterPro" id="IPR051949">
    <property type="entry name" value="Cation_Transport_ATPase"/>
</dbReference>
<keyword evidence="9 11" id="KW-1133">Transmembrane helix</keyword>
<dbReference type="PANTHER" id="PTHR43079">
    <property type="entry name" value="PROBABLE CADMIUM/ZINC-TRANSPORTING ATPASE HMA1"/>
    <property type="match status" value="1"/>
</dbReference>
<evidence type="ECO:0000259" key="12">
    <source>
        <dbReference type="Pfam" id="PF00122"/>
    </source>
</evidence>
<dbReference type="SFLD" id="SFLDS00003">
    <property type="entry name" value="Haloacid_Dehalogenase"/>
    <property type="match status" value="1"/>
</dbReference>
<keyword evidence="6 11" id="KW-0067">ATP-binding</keyword>
<dbReference type="Gene3D" id="3.40.50.1000">
    <property type="entry name" value="HAD superfamily/HAD-like"/>
    <property type="match status" value="1"/>
</dbReference>
<dbReference type="SUPFAM" id="SSF56784">
    <property type="entry name" value="HAD-like"/>
    <property type="match status" value="1"/>
</dbReference>
<evidence type="ECO:0000256" key="10">
    <source>
        <dbReference type="ARBA" id="ARBA00023136"/>
    </source>
</evidence>
<feature type="transmembrane region" description="Helical" evidence="11">
    <location>
        <begin position="36"/>
        <end position="54"/>
    </location>
</feature>
<keyword evidence="8" id="KW-1278">Translocase</keyword>
<keyword evidence="5 11" id="KW-0547">Nucleotide-binding</keyword>